<dbReference type="Pfam" id="PF24284">
    <property type="entry name" value="DUF7472"/>
    <property type="match status" value="1"/>
</dbReference>
<keyword evidence="1" id="KW-0812">Transmembrane</keyword>
<dbReference type="EMBL" id="PHNJ01000002">
    <property type="protein sequence ID" value="TYL39549.1"/>
    <property type="molecule type" value="Genomic_DNA"/>
</dbReference>
<sequence>MLERERLIEIAVAVTSVLLMLGTMIVIGSEYRTADGTLSPEGGEMLVGVIIGFIFLLTAVGIGLAYLLNDPEDGLEGEDEMETKNAA</sequence>
<comment type="caution">
    <text evidence="2">The sequence shown here is derived from an EMBL/GenBank/DDBJ whole genome shotgun (WGS) entry which is preliminary data.</text>
</comment>
<gene>
    <name evidence="2" type="ORF">CV102_04440</name>
</gene>
<feature type="transmembrane region" description="Helical" evidence="1">
    <location>
        <begin position="7"/>
        <end position="27"/>
    </location>
</feature>
<feature type="transmembrane region" description="Helical" evidence="1">
    <location>
        <begin position="47"/>
        <end position="68"/>
    </location>
</feature>
<protein>
    <submittedName>
        <fullName evidence="2">Uncharacterized protein</fullName>
    </submittedName>
</protein>
<dbReference type="Proteomes" id="UP000766904">
    <property type="component" value="Unassembled WGS sequence"/>
</dbReference>
<keyword evidence="1" id="KW-1133">Transmembrane helix</keyword>
<evidence type="ECO:0000313" key="3">
    <source>
        <dbReference type="Proteomes" id="UP000766904"/>
    </source>
</evidence>
<evidence type="ECO:0000256" key="1">
    <source>
        <dbReference type="SAM" id="Phobius"/>
    </source>
</evidence>
<proteinExistence type="predicted"/>
<dbReference type="AlphaFoldDB" id="A0A8J8TT70"/>
<evidence type="ECO:0000313" key="2">
    <source>
        <dbReference type="EMBL" id="TYL39549.1"/>
    </source>
</evidence>
<reference evidence="2" key="1">
    <citation type="submission" date="2017-11" db="EMBL/GenBank/DDBJ databases">
        <authorList>
            <person name="Kajale S.C."/>
            <person name="Sharma A."/>
        </authorList>
    </citation>
    <scope>NUCLEOTIDE SEQUENCE</scope>
    <source>
        <strain evidence="2">LS1_42</strain>
    </source>
</reference>
<keyword evidence="3" id="KW-1185">Reference proteome</keyword>
<organism evidence="2 3">
    <name type="scientific">Natronococcus pandeyae</name>
    <dbReference type="NCBI Taxonomy" id="2055836"/>
    <lineage>
        <taxon>Archaea</taxon>
        <taxon>Methanobacteriati</taxon>
        <taxon>Methanobacteriota</taxon>
        <taxon>Stenosarchaea group</taxon>
        <taxon>Halobacteria</taxon>
        <taxon>Halobacteriales</taxon>
        <taxon>Natrialbaceae</taxon>
        <taxon>Natronococcus</taxon>
    </lineage>
</organism>
<name>A0A8J8TT70_9EURY</name>
<dbReference type="InterPro" id="IPR055895">
    <property type="entry name" value="DUF7472"/>
</dbReference>
<dbReference type="RefSeq" id="WP_148856682.1">
    <property type="nucleotide sequence ID" value="NZ_PHNJ01000002.1"/>
</dbReference>
<dbReference type="OrthoDB" id="170376at2157"/>
<accession>A0A8J8TT70</accession>
<keyword evidence="1" id="KW-0472">Membrane</keyword>